<dbReference type="Proteomes" id="UP001596099">
    <property type="component" value="Unassembled WGS sequence"/>
</dbReference>
<organism evidence="2 3">
    <name type="scientific">Halomarina salina</name>
    <dbReference type="NCBI Taxonomy" id="1872699"/>
    <lineage>
        <taxon>Archaea</taxon>
        <taxon>Methanobacteriati</taxon>
        <taxon>Methanobacteriota</taxon>
        <taxon>Stenosarchaea group</taxon>
        <taxon>Halobacteria</taxon>
        <taxon>Halobacteriales</taxon>
        <taxon>Natronomonadaceae</taxon>
        <taxon>Halomarina</taxon>
    </lineage>
</organism>
<feature type="transmembrane region" description="Helical" evidence="1">
    <location>
        <begin position="100"/>
        <end position="121"/>
    </location>
</feature>
<keyword evidence="3" id="KW-1185">Reference proteome</keyword>
<evidence type="ECO:0000313" key="3">
    <source>
        <dbReference type="Proteomes" id="UP001596099"/>
    </source>
</evidence>
<evidence type="ECO:0000313" key="2">
    <source>
        <dbReference type="EMBL" id="MFC5972646.1"/>
    </source>
</evidence>
<comment type="caution">
    <text evidence="2">The sequence shown here is derived from an EMBL/GenBank/DDBJ whole genome shotgun (WGS) entry which is preliminary data.</text>
</comment>
<dbReference type="EMBL" id="JBHSQH010000001">
    <property type="protein sequence ID" value="MFC5972646.1"/>
    <property type="molecule type" value="Genomic_DNA"/>
</dbReference>
<protein>
    <submittedName>
        <fullName evidence="2">Uncharacterized protein</fullName>
    </submittedName>
</protein>
<dbReference type="RefSeq" id="WP_247416268.1">
    <property type="nucleotide sequence ID" value="NZ_JALLGW010000001.1"/>
</dbReference>
<name>A0ABD5RQD8_9EURY</name>
<keyword evidence="1" id="KW-0812">Transmembrane</keyword>
<reference evidence="2 3" key="1">
    <citation type="journal article" date="2019" name="Int. J. Syst. Evol. Microbiol.">
        <title>The Global Catalogue of Microorganisms (GCM) 10K type strain sequencing project: providing services to taxonomists for standard genome sequencing and annotation.</title>
        <authorList>
            <consortium name="The Broad Institute Genomics Platform"/>
            <consortium name="The Broad Institute Genome Sequencing Center for Infectious Disease"/>
            <person name="Wu L."/>
            <person name="Ma J."/>
        </authorList>
    </citation>
    <scope>NUCLEOTIDE SEQUENCE [LARGE SCALE GENOMIC DNA]</scope>
    <source>
        <strain evidence="2 3">CGMCC 1.12543</strain>
    </source>
</reference>
<sequence length="989" mass="111756">MIPLSLGLVFSLAYFEYPGELLIYGSIEAGWQAQLTITSLSFVVLIFLLEQINRSRYREGVLRSFLSSSRVMPVLYYTLSASVILTYLTYYHSPENSQPLFLDATFFFLVGTIVAIGYVYYRAVRLVFSDLLEKLTIQQINKGIRLRAMDRERVQNSESIIRDRLPESVHVNNPPIRADPNQTVRSYDANETGLDGYVVDIDIDRLSTAISQAKDSLGESDDLFVNLKLGLEMQRGINLLSVYSDSTIAPSIPSEVIESTQEAIYCSKSLPWKTGDSIVEKNMSHISEETRRAITESNPVEVEANLERYSLLLESALELEQGSFVNSDEASKIVDGHVDSILREIYRIIEAVAESGVTEIVTAVRAEIFRFALKFHRRREPSRFQRTVGLYNSFYRNLSANPNVDSEALRSLLYSVDNLSTSIFASLKDADTPKDAESVGKNIADFYEVVDDMLRSALQLGDGETFNNLWELGQIGSYRVSDYRGIIDRTSAEYDQELRSSLVTLVHELSNDTISQIQDQGENSGGEDLLGRLPDFPKLVRLQNRLITAEIQIEVAQSIRDNFKKIQFVAASHAYRMQQVGDLEPTEFSKICQTSLSQYDVHGLIDGYTLAISKAPHGMSKWNWNDSNAFKNAWVEMPSDDEVLGEFFCYMMLILIDPDEYELDGITEYNNPLAEVEPKERKPPNLRSIISNIEKEDIAVELLSSADKFEFEERRRILQVMNTNARKILKERNRKAIADADIDDDLVAEFRDTYEEEFCQRFILRTVLDDLGQLNVVEYDKDTSPLPSGYSVNYPKIAFLPNHEVITHIGRDAQSHADTITSAWISDNRDNINEVEMDPEKPLPEKIAEVVRSEPANPNDSHALILSGVRARAAVRDSDYFQRGDGSTADSGVFTVDNNEIPTYYGGVEKYDFLLLIGELSALELVEYRNNGQVVDIEVDAISHESNSGDDSDRSEDNIIDRGQYVHLQIKHYAEFSTTSYFAVGGKVD</sequence>
<dbReference type="AlphaFoldDB" id="A0ABD5RQD8"/>
<proteinExistence type="predicted"/>
<feature type="transmembrane region" description="Helical" evidence="1">
    <location>
        <begin position="31"/>
        <end position="49"/>
    </location>
</feature>
<evidence type="ECO:0000256" key="1">
    <source>
        <dbReference type="SAM" id="Phobius"/>
    </source>
</evidence>
<gene>
    <name evidence="2" type="ORF">ACFPYI_15015</name>
</gene>
<keyword evidence="1" id="KW-0472">Membrane</keyword>
<accession>A0ABD5RQD8</accession>
<keyword evidence="1" id="KW-1133">Transmembrane helix</keyword>